<sequence>MVLFLLYSKIQPVNTFFILFFFTSISTSQSLVVTATLHWK</sequence>
<feature type="transmembrane region" description="Helical" evidence="1">
    <location>
        <begin position="16"/>
        <end position="39"/>
    </location>
</feature>
<reference evidence="2" key="1">
    <citation type="submission" date="2018-02" db="EMBL/GenBank/DDBJ databases">
        <title>Rhizophora mucronata_Transcriptome.</title>
        <authorList>
            <person name="Meera S.P."/>
            <person name="Sreeshan A."/>
            <person name="Augustine A."/>
        </authorList>
    </citation>
    <scope>NUCLEOTIDE SEQUENCE</scope>
    <source>
        <tissue evidence="2">Leaf</tissue>
    </source>
</reference>
<keyword evidence="1" id="KW-1133">Transmembrane helix</keyword>
<evidence type="ECO:0000313" key="2">
    <source>
        <dbReference type="EMBL" id="MBX61345.1"/>
    </source>
</evidence>
<accession>A0A2P2Q305</accession>
<proteinExistence type="predicted"/>
<evidence type="ECO:0000256" key="1">
    <source>
        <dbReference type="SAM" id="Phobius"/>
    </source>
</evidence>
<dbReference type="AlphaFoldDB" id="A0A2P2Q305"/>
<organism evidence="2">
    <name type="scientific">Rhizophora mucronata</name>
    <name type="common">Asiatic mangrove</name>
    <dbReference type="NCBI Taxonomy" id="61149"/>
    <lineage>
        <taxon>Eukaryota</taxon>
        <taxon>Viridiplantae</taxon>
        <taxon>Streptophyta</taxon>
        <taxon>Embryophyta</taxon>
        <taxon>Tracheophyta</taxon>
        <taxon>Spermatophyta</taxon>
        <taxon>Magnoliopsida</taxon>
        <taxon>eudicotyledons</taxon>
        <taxon>Gunneridae</taxon>
        <taxon>Pentapetalae</taxon>
        <taxon>rosids</taxon>
        <taxon>fabids</taxon>
        <taxon>Malpighiales</taxon>
        <taxon>Rhizophoraceae</taxon>
        <taxon>Rhizophora</taxon>
    </lineage>
</organism>
<keyword evidence="1" id="KW-0472">Membrane</keyword>
<dbReference type="EMBL" id="GGEC01080861">
    <property type="protein sequence ID" value="MBX61345.1"/>
    <property type="molecule type" value="Transcribed_RNA"/>
</dbReference>
<protein>
    <submittedName>
        <fullName evidence="2">Uncharacterized protein</fullName>
    </submittedName>
</protein>
<keyword evidence="1" id="KW-0812">Transmembrane</keyword>
<name>A0A2P2Q305_RHIMU</name>